<dbReference type="InterPro" id="IPR001647">
    <property type="entry name" value="HTH_TetR"/>
</dbReference>
<evidence type="ECO:0000259" key="6">
    <source>
        <dbReference type="PROSITE" id="PS50977"/>
    </source>
</evidence>
<dbReference type="InterPro" id="IPR041586">
    <property type="entry name" value="PsrA_TetR_C"/>
</dbReference>
<dbReference type="GO" id="GO:0003700">
    <property type="term" value="F:DNA-binding transcription factor activity"/>
    <property type="evidence" value="ECO:0007669"/>
    <property type="project" value="TreeGrafter"/>
</dbReference>
<feature type="DNA-binding region" description="H-T-H motif" evidence="4">
    <location>
        <begin position="54"/>
        <end position="73"/>
    </location>
</feature>
<gene>
    <name evidence="7" type="primary">acnR</name>
    <name evidence="7" type="ORF">Pla163_13580</name>
</gene>
<evidence type="ECO:0000256" key="1">
    <source>
        <dbReference type="ARBA" id="ARBA00023015"/>
    </source>
</evidence>
<evidence type="ECO:0000313" key="8">
    <source>
        <dbReference type="Proteomes" id="UP000319342"/>
    </source>
</evidence>
<evidence type="ECO:0000256" key="4">
    <source>
        <dbReference type="PROSITE-ProRule" id="PRU00335"/>
    </source>
</evidence>
<dbReference type="GO" id="GO:0000976">
    <property type="term" value="F:transcription cis-regulatory region binding"/>
    <property type="evidence" value="ECO:0007669"/>
    <property type="project" value="TreeGrafter"/>
</dbReference>
<dbReference type="SUPFAM" id="SSF46689">
    <property type="entry name" value="Homeodomain-like"/>
    <property type="match status" value="1"/>
</dbReference>
<dbReference type="SUPFAM" id="SSF48498">
    <property type="entry name" value="Tetracyclin repressor-like, C-terminal domain"/>
    <property type="match status" value="1"/>
</dbReference>
<dbReference type="OrthoDB" id="9789566at2"/>
<evidence type="ECO:0000256" key="5">
    <source>
        <dbReference type="SAM" id="MobiDB-lite"/>
    </source>
</evidence>
<protein>
    <submittedName>
        <fullName evidence="7">HTH-type transcriptional repressor AcnR</fullName>
    </submittedName>
</protein>
<feature type="region of interest" description="Disordered" evidence="5">
    <location>
        <begin position="1"/>
        <end position="25"/>
    </location>
</feature>
<evidence type="ECO:0000256" key="2">
    <source>
        <dbReference type="ARBA" id="ARBA00023125"/>
    </source>
</evidence>
<organism evidence="7 8">
    <name type="scientific">Rohdeia mirabilis</name>
    <dbReference type="NCBI Taxonomy" id="2528008"/>
    <lineage>
        <taxon>Bacteria</taxon>
        <taxon>Pseudomonadati</taxon>
        <taxon>Planctomycetota</taxon>
        <taxon>Planctomycetia</taxon>
        <taxon>Planctomycetia incertae sedis</taxon>
        <taxon>Rohdeia</taxon>
    </lineage>
</organism>
<dbReference type="EMBL" id="CP036290">
    <property type="protein sequence ID" value="QDU84251.1"/>
    <property type="molecule type" value="Genomic_DNA"/>
</dbReference>
<keyword evidence="8" id="KW-1185">Reference proteome</keyword>
<dbReference type="InterPro" id="IPR050109">
    <property type="entry name" value="HTH-type_TetR-like_transc_reg"/>
</dbReference>
<dbReference type="InterPro" id="IPR009057">
    <property type="entry name" value="Homeodomain-like_sf"/>
</dbReference>
<feature type="region of interest" description="Disordered" evidence="5">
    <location>
        <begin position="233"/>
        <end position="252"/>
    </location>
</feature>
<dbReference type="PRINTS" id="PR00455">
    <property type="entry name" value="HTHTETR"/>
</dbReference>
<dbReference type="InterPro" id="IPR023772">
    <property type="entry name" value="DNA-bd_HTH_TetR-type_CS"/>
</dbReference>
<dbReference type="PANTHER" id="PTHR30055">
    <property type="entry name" value="HTH-TYPE TRANSCRIPTIONAL REGULATOR RUTR"/>
    <property type="match status" value="1"/>
</dbReference>
<accession>A0A518CYF6</accession>
<feature type="domain" description="HTH tetR-type" evidence="6">
    <location>
        <begin position="31"/>
        <end position="91"/>
    </location>
</feature>
<dbReference type="PROSITE" id="PS50977">
    <property type="entry name" value="HTH_TETR_2"/>
    <property type="match status" value="1"/>
</dbReference>
<sequence length="252" mass="27559" precursor="true">MHDFSEPHTPTEAPATGLDPSAQPGAVERGAATRQALLDTAERLFAEHGYGATSLRRITAAADANLAAVHYHFGSKQDLFVALFRRRVEPVNRQRVERLERLIAASAPQAPPLEDVLDVLVRPMLALRDEPGGEHFVRLVGRLFAEPGDHLTALREEFDEVRSKFLPVLAAQLPHLDREQLALRMQFTIGSLANVLAQAHRSNGPTCFPPFTTTPERVADELVAYAAAGLRAPVRRTPPDAPAAPNDTEPLQ</sequence>
<dbReference type="PANTHER" id="PTHR30055:SF234">
    <property type="entry name" value="HTH-TYPE TRANSCRIPTIONAL REGULATOR BETI"/>
    <property type="match status" value="1"/>
</dbReference>
<dbReference type="AlphaFoldDB" id="A0A518CYF6"/>
<dbReference type="Pfam" id="PF00440">
    <property type="entry name" value="TetR_N"/>
    <property type="match status" value="1"/>
</dbReference>
<keyword evidence="3" id="KW-0804">Transcription</keyword>
<keyword evidence="1" id="KW-0805">Transcription regulation</keyword>
<reference evidence="7 8" key="1">
    <citation type="submission" date="2019-02" db="EMBL/GenBank/DDBJ databases">
        <title>Deep-cultivation of Planctomycetes and their phenomic and genomic characterization uncovers novel biology.</title>
        <authorList>
            <person name="Wiegand S."/>
            <person name="Jogler M."/>
            <person name="Boedeker C."/>
            <person name="Pinto D."/>
            <person name="Vollmers J."/>
            <person name="Rivas-Marin E."/>
            <person name="Kohn T."/>
            <person name="Peeters S.H."/>
            <person name="Heuer A."/>
            <person name="Rast P."/>
            <person name="Oberbeckmann S."/>
            <person name="Bunk B."/>
            <person name="Jeske O."/>
            <person name="Meyerdierks A."/>
            <person name="Storesund J.E."/>
            <person name="Kallscheuer N."/>
            <person name="Luecker S."/>
            <person name="Lage O.M."/>
            <person name="Pohl T."/>
            <person name="Merkel B.J."/>
            <person name="Hornburger P."/>
            <person name="Mueller R.-W."/>
            <person name="Bruemmer F."/>
            <person name="Labrenz M."/>
            <person name="Spormann A.M."/>
            <person name="Op den Camp H."/>
            <person name="Overmann J."/>
            <person name="Amann R."/>
            <person name="Jetten M.S.M."/>
            <person name="Mascher T."/>
            <person name="Medema M.H."/>
            <person name="Devos D.P."/>
            <person name="Kaster A.-K."/>
            <person name="Ovreas L."/>
            <person name="Rohde M."/>
            <person name="Galperin M.Y."/>
            <person name="Jogler C."/>
        </authorList>
    </citation>
    <scope>NUCLEOTIDE SEQUENCE [LARGE SCALE GENOMIC DNA]</scope>
    <source>
        <strain evidence="7 8">Pla163</strain>
    </source>
</reference>
<dbReference type="InterPro" id="IPR036271">
    <property type="entry name" value="Tet_transcr_reg_TetR-rel_C_sf"/>
</dbReference>
<dbReference type="PROSITE" id="PS01081">
    <property type="entry name" value="HTH_TETR_1"/>
    <property type="match status" value="1"/>
</dbReference>
<evidence type="ECO:0000256" key="3">
    <source>
        <dbReference type="ARBA" id="ARBA00023163"/>
    </source>
</evidence>
<dbReference type="Gene3D" id="1.10.357.10">
    <property type="entry name" value="Tetracycline Repressor, domain 2"/>
    <property type="match status" value="1"/>
</dbReference>
<proteinExistence type="predicted"/>
<dbReference type="Pfam" id="PF17939">
    <property type="entry name" value="TetR_C_30"/>
    <property type="match status" value="1"/>
</dbReference>
<dbReference type="Proteomes" id="UP000319342">
    <property type="component" value="Chromosome"/>
</dbReference>
<dbReference type="RefSeq" id="WP_145185460.1">
    <property type="nucleotide sequence ID" value="NZ_CP036290.1"/>
</dbReference>
<name>A0A518CYF6_9BACT</name>
<keyword evidence="2 4" id="KW-0238">DNA-binding</keyword>
<evidence type="ECO:0000313" key="7">
    <source>
        <dbReference type="EMBL" id="QDU84251.1"/>
    </source>
</evidence>